<dbReference type="CDD" id="cd01106">
    <property type="entry name" value="HTH_TipAL-Mta"/>
    <property type="match status" value="1"/>
</dbReference>
<dbReference type="STRING" id="479434.Sthe_2918"/>
<dbReference type="OrthoDB" id="9814833at2"/>
<dbReference type="InParanoid" id="D1C932"/>
<proteinExistence type="predicted"/>
<evidence type="ECO:0000313" key="3">
    <source>
        <dbReference type="EMBL" id="ACZ40325.1"/>
    </source>
</evidence>
<dbReference type="EMBL" id="CP001824">
    <property type="protein sequence ID" value="ACZ40325.1"/>
    <property type="molecule type" value="Genomic_DNA"/>
</dbReference>
<name>D1C932_SPHTD</name>
<sequence>MGHHLVRTGELARMTSVSVRTLRFYDKVGLLSPSVRTPSGYRLYSETDLVRLQQILALKYLGFSLEEIKAFLGASPRSLREALAQQGAMLRERRAHLDTIIKAIDRLLEEDRCEWESLVEVIQAMQMSQNKEWPKKYFTDEQLRAMQELSKKSYSEEALQRLQARGPWTEEDQRRIDERYNALYAGVRRLVAEGGDPGSDEAQALARESIALIEEFTGGDPEIAAGLQRWWETYHSLPADQRPFADPLTPEEQEFLERAKAIYRERQQG</sequence>
<dbReference type="GO" id="GO:0003677">
    <property type="term" value="F:DNA binding"/>
    <property type="evidence" value="ECO:0007669"/>
    <property type="project" value="UniProtKB-KW"/>
</dbReference>
<dbReference type="Pfam" id="PF13411">
    <property type="entry name" value="MerR_1"/>
    <property type="match status" value="1"/>
</dbReference>
<dbReference type="RefSeq" id="WP_012873361.1">
    <property type="nucleotide sequence ID" value="NC_013524.1"/>
</dbReference>
<gene>
    <name evidence="3" type="ordered locus">Sthe_2918</name>
</gene>
<dbReference type="SUPFAM" id="SSF46955">
    <property type="entry name" value="Putative DNA-binding domain"/>
    <property type="match status" value="1"/>
</dbReference>
<evidence type="ECO:0000259" key="2">
    <source>
        <dbReference type="PROSITE" id="PS50937"/>
    </source>
</evidence>
<dbReference type="eggNOG" id="COG0789">
    <property type="taxonomic scope" value="Bacteria"/>
</dbReference>
<keyword evidence="1" id="KW-0238">DNA-binding</keyword>
<dbReference type="Pfam" id="PF07739">
    <property type="entry name" value="TipAS"/>
    <property type="match status" value="1"/>
</dbReference>
<evidence type="ECO:0000313" key="4">
    <source>
        <dbReference type="Proteomes" id="UP000002027"/>
    </source>
</evidence>
<dbReference type="PANTHER" id="PTHR30204:SF90">
    <property type="entry name" value="HTH-TYPE TRANSCRIPTIONAL ACTIVATOR MTA"/>
    <property type="match status" value="1"/>
</dbReference>
<organism evidence="3 4">
    <name type="scientific">Sphaerobacter thermophilus (strain ATCC 49802 / DSM 20745 / KCCM 41009 / NCIMB 13125 / S 6022)</name>
    <dbReference type="NCBI Taxonomy" id="479434"/>
    <lineage>
        <taxon>Bacteria</taxon>
        <taxon>Pseudomonadati</taxon>
        <taxon>Thermomicrobiota</taxon>
        <taxon>Thermomicrobia</taxon>
        <taxon>Sphaerobacterales</taxon>
        <taxon>Sphaerobacterineae</taxon>
        <taxon>Sphaerobacteraceae</taxon>
        <taxon>Sphaerobacter</taxon>
    </lineage>
</organism>
<dbReference type="AlphaFoldDB" id="D1C932"/>
<protein>
    <submittedName>
        <fullName evidence="3">Transcriptional regulator, MerR family</fullName>
    </submittedName>
</protein>
<reference evidence="4" key="1">
    <citation type="submission" date="2009-11" db="EMBL/GenBank/DDBJ databases">
        <title>The complete chromosome 2 of Sphaerobacter thermophilus DSM 20745.</title>
        <authorList>
            <person name="Lucas S."/>
            <person name="Copeland A."/>
            <person name="Lapidus A."/>
            <person name="Glavina del Rio T."/>
            <person name="Dalin E."/>
            <person name="Tice H."/>
            <person name="Bruce D."/>
            <person name="Goodwin L."/>
            <person name="Pitluck S."/>
            <person name="Kyrpides N."/>
            <person name="Mavromatis K."/>
            <person name="Ivanova N."/>
            <person name="Mikhailova N."/>
            <person name="LaButti K.M."/>
            <person name="Clum A."/>
            <person name="Sun H.I."/>
            <person name="Brettin T."/>
            <person name="Detter J.C."/>
            <person name="Han C."/>
            <person name="Larimer F."/>
            <person name="Land M."/>
            <person name="Hauser L."/>
            <person name="Markowitz V."/>
            <person name="Cheng J.F."/>
            <person name="Hugenholtz P."/>
            <person name="Woyke T."/>
            <person name="Wu D."/>
            <person name="Steenblock K."/>
            <person name="Schneider S."/>
            <person name="Pukall R."/>
            <person name="Goeker M."/>
            <person name="Klenk H.P."/>
            <person name="Eisen J.A."/>
        </authorList>
    </citation>
    <scope>NUCLEOTIDE SEQUENCE [LARGE SCALE GENOMIC DNA]</scope>
    <source>
        <strain evidence="4">ATCC 49802 / DSM 20745 / S 6022</strain>
    </source>
</reference>
<dbReference type="InterPro" id="IPR012925">
    <property type="entry name" value="TipAS_dom"/>
</dbReference>
<dbReference type="InterPro" id="IPR009061">
    <property type="entry name" value="DNA-bd_dom_put_sf"/>
</dbReference>
<keyword evidence="4" id="KW-1185">Reference proteome</keyword>
<dbReference type="InterPro" id="IPR000551">
    <property type="entry name" value="MerR-type_HTH_dom"/>
</dbReference>
<dbReference type="SMART" id="SM00422">
    <property type="entry name" value="HTH_MERR"/>
    <property type="match status" value="1"/>
</dbReference>
<dbReference type="PROSITE" id="PS00552">
    <property type="entry name" value="HTH_MERR_1"/>
    <property type="match status" value="1"/>
</dbReference>
<reference evidence="3 4" key="2">
    <citation type="journal article" date="2010" name="Stand. Genomic Sci.">
        <title>Complete genome sequence of Desulfohalobium retbaense type strain (HR(100)).</title>
        <authorList>
            <person name="Spring S."/>
            <person name="Nolan M."/>
            <person name="Lapidus A."/>
            <person name="Glavina Del Rio T."/>
            <person name="Copeland A."/>
            <person name="Tice H."/>
            <person name="Cheng J.F."/>
            <person name="Lucas S."/>
            <person name="Land M."/>
            <person name="Chen F."/>
            <person name="Bruce D."/>
            <person name="Goodwin L."/>
            <person name="Pitluck S."/>
            <person name="Ivanova N."/>
            <person name="Mavromatis K."/>
            <person name="Mikhailova N."/>
            <person name="Pati A."/>
            <person name="Chen A."/>
            <person name="Palaniappan K."/>
            <person name="Hauser L."/>
            <person name="Chang Y.J."/>
            <person name="Jeffries C.D."/>
            <person name="Munk C."/>
            <person name="Kiss H."/>
            <person name="Chain P."/>
            <person name="Han C."/>
            <person name="Brettin T."/>
            <person name="Detter J.C."/>
            <person name="Schuler E."/>
            <person name="Goker M."/>
            <person name="Rohde M."/>
            <person name="Bristow J."/>
            <person name="Eisen J.A."/>
            <person name="Markowitz V."/>
            <person name="Hugenholtz P."/>
            <person name="Kyrpides N.C."/>
            <person name="Klenk H.P."/>
        </authorList>
    </citation>
    <scope>NUCLEOTIDE SEQUENCE [LARGE SCALE GENOMIC DNA]</scope>
    <source>
        <strain evidence="4">ATCC 49802 / DSM 20745 / S 6022</strain>
    </source>
</reference>
<dbReference type="KEGG" id="sti:Sthe_2918"/>
<dbReference type="PRINTS" id="PR00040">
    <property type="entry name" value="HTHMERR"/>
</dbReference>
<dbReference type="PANTHER" id="PTHR30204">
    <property type="entry name" value="REDOX-CYCLING DRUG-SENSING TRANSCRIPTIONAL ACTIVATOR SOXR"/>
    <property type="match status" value="1"/>
</dbReference>
<evidence type="ECO:0000256" key="1">
    <source>
        <dbReference type="ARBA" id="ARBA00023125"/>
    </source>
</evidence>
<accession>D1C932</accession>
<dbReference type="HOGENOM" id="CLU_060077_0_1_0"/>
<feature type="domain" description="HTH merR-type" evidence="2">
    <location>
        <begin position="5"/>
        <end position="74"/>
    </location>
</feature>
<dbReference type="PROSITE" id="PS50937">
    <property type="entry name" value="HTH_MERR_2"/>
    <property type="match status" value="1"/>
</dbReference>
<dbReference type="GO" id="GO:0003700">
    <property type="term" value="F:DNA-binding transcription factor activity"/>
    <property type="evidence" value="ECO:0007669"/>
    <property type="project" value="InterPro"/>
</dbReference>
<dbReference type="Proteomes" id="UP000002027">
    <property type="component" value="Chromosome 2"/>
</dbReference>
<dbReference type="InterPro" id="IPR047057">
    <property type="entry name" value="MerR_fam"/>
</dbReference>
<dbReference type="Gene3D" id="1.10.1660.10">
    <property type="match status" value="1"/>
</dbReference>
<dbReference type="FunCoup" id="D1C932">
    <property type="interactions" value="29"/>
</dbReference>